<dbReference type="Gene3D" id="3.90.650.10">
    <property type="entry name" value="PurM-like C-terminal domain"/>
    <property type="match status" value="1"/>
</dbReference>
<feature type="binding site" evidence="1">
    <location>
        <position position="124"/>
    </location>
    <ligand>
        <name>Mg(2+)</name>
        <dbReference type="ChEBI" id="CHEBI:18420"/>
        <label>1</label>
    </ligand>
</feature>
<feature type="binding site" evidence="1">
    <location>
        <position position="48"/>
    </location>
    <ligand>
        <name>Mg(2+)</name>
        <dbReference type="ChEBI" id="CHEBI:18420"/>
        <label>1</label>
    </ligand>
</feature>
<organism evidence="3 4">
    <name type="scientific">Candidatus Marsarchaeota G1 archaeon BE_D</name>
    <dbReference type="NCBI Taxonomy" id="1978156"/>
    <lineage>
        <taxon>Archaea</taxon>
        <taxon>Candidatus Marsarchaeota</taxon>
        <taxon>Candidatus Marsarchaeota group 1</taxon>
    </lineage>
</organism>
<name>A0A2R6AIK8_9ARCH</name>
<dbReference type="GO" id="GO:0009228">
    <property type="term" value="P:thiamine biosynthetic process"/>
    <property type="evidence" value="ECO:0007669"/>
    <property type="project" value="UniProtKB-KW"/>
</dbReference>
<dbReference type="InterPro" id="IPR036921">
    <property type="entry name" value="PurM-like_N_sf"/>
</dbReference>
<keyword evidence="1" id="KW-0460">Magnesium</keyword>
<dbReference type="GO" id="GO:0005524">
    <property type="term" value="F:ATP binding"/>
    <property type="evidence" value="ECO:0007669"/>
    <property type="project" value="UniProtKB-UniRule"/>
</dbReference>
<sequence length="325" mass="35769">MQTLEKIGEEKIVQWLIKNIPSHGSNVLLGNGHDAAVIRLKGKYAFKTDTLVVTKMLNGVSLEDLGWKAVCACASDLATVGAKPLYSTISVCAPRTLLFKELKSLFYGIKQALSHIGAVLVGGDLSENPLISVSVNLLGEISGKYYGRTGSKPGDLIAVSREFGLEPLGLKILLKEIDITNEKLQKRSLHDFLRPLPEVDYGVVLGKLGFIHSCTDSSDSLAISIKNLIGSQLDAVIERLPTHPLLYTLDKKLVENLVLYGGEEYALVFTYDEKDDKRLKRALNKIGRDRIIIGRVKEGSGKILLKGKKTRVIKARGWRQFQSKS</sequence>
<reference evidence="3 4" key="1">
    <citation type="submission" date="2017-04" db="EMBL/GenBank/DDBJ databases">
        <title>Novel microbial lineages endemic to geothermal iron-oxide mats fill important gaps in the evolutionary history of Archaea.</title>
        <authorList>
            <person name="Jay Z.J."/>
            <person name="Beam J.P."/>
            <person name="Dlakic M."/>
            <person name="Rusch D.B."/>
            <person name="Kozubal M.A."/>
            <person name="Inskeep W.P."/>
        </authorList>
    </citation>
    <scope>NUCLEOTIDE SEQUENCE [LARGE SCALE GENOMIC DNA]</scope>
    <source>
        <strain evidence="3">BE_D</strain>
    </source>
</reference>
<keyword evidence="1" id="KW-0479">Metal-binding</keyword>
<feature type="binding site" evidence="1">
    <location>
        <position position="49"/>
    </location>
    <ligand>
        <name>Mg(2+)</name>
        <dbReference type="ChEBI" id="CHEBI:18420"/>
        <label>2</label>
    </ligand>
</feature>
<gene>
    <name evidence="1" type="primary">thiL</name>
    <name evidence="3" type="ORF">B9Q02_03400</name>
</gene>
<dbReference type="HAMAP" id="MF_02128">
    <property type="entry name" value="TMP_kinase"/>
    <property type="match status" value="1"/>
</dbReference>
<keyword evidence="1" id="KW-0547">Nucleotide-binding</keyword>
<keyword evidence="1" id="KW-0418">Kinase</keyword>
<comment type="function">
    <text evidence="1">Catalyzes the ATP-dependent phosphorylation of thiamine-monophosphate (TMP) to form thiamine-pyrophosphate (TPP), the active form of vitamin B1.</text>
</comment>
<comment type="similarity">
    <text evidence="1">Belongs to the thiamine-monophosphate kinase family.</text>
</comment>
<evidence type="ECO:0000256" key="1">
    <source>
        <dbReference type="HAMAP-Rule" id="MF_02128"/>
    </source>
</evidence>
<dbReference type="CDD" id="cd02194">
    <property type="entry name" value="ThiL"/>
    <property type="match status" value="1"/>
</dbReference>
<dbReference type="PANTHER" id="PTHR30270:SF0">
    <property type="entry name" value="THIAMINE-MONOPHOSPHATE KINASE"/>
    <property type="match status" value="1"/>
</dbReference>
<comment type="pathway">
    <text evidence="1">Cofactor biosynthesis; thiamine diphosphate biosynthesis; thiamine diphosphate from thiamine phosphate: step 1/1.</text>
</comment>
<dbReference type="GO" id="GO:0009229">
    <property type="term" value="P:thiamine diphosphate biosynthetic process"/>
    <property type="evidence" value="ECO:0007669"/>
    <property type="project" value="UniProtKB-UniRule"/>
</dbReference>
<dbReference type="GO" id="GO:0009030">
    <property type="term" value="F:thiamine-phosphate kinase activity"/>
    <property type="evidence" value="ECO:0007669"/>
    <property type="project" value="UniProtKB-UniRule"/>
</dbReference>
<feature type="binding site" evidence="1">
    <location>
        <position position="218"/>
    </location>
    <ligand>
        <name>ATP</name>
        <dbReference type="ChEBI" id="CHEBI:30616"/>
    </ligand>
</feature>
<feature type="binding site" evidence="1">
    <location>
        <position position="219"/>
    </location>
    <ligand>
        <name>Mg(2+)</name>
        <dbReference type="ChEBI" id="CHEBI:18420"/>
        <label>5</label>
    </ligand>
</feature>
<feature type="binding site" evidence="1">
    <location>
        <position position="34"/>
    </location>
    <ligand>
        <name>Mg(2+)</name>
        <dbReference type="ChEBI" id="CHEBI:18420"/>
        <label>3</label>
    </ligand>
</feature>
<protein>
    <recommendedName>
        <fullName evidence="1">Thiamine-monophosphate kinase</fullName>
        <shortName evidence="1">TMP kinase</shortName>
        <shortName evidence="1">Thiamine-phosphate kinase</shortName>
        <ecNumber evidence="1">2.7.4.16</ecNumber>
    </recommendedName>
</protein>
<evidence type="ECO:0000313" key="4">
    <source>
        <dbReference type="Proteomes" id="UP000240569"/>
    </source>
</evidence>
<dbReference type="Pfam" id="PF00586">
    <property type="entry name" value="AIRS"/>
    <property type="match status" value="1"/>
</dbReference>
<feature type="binding site" evidence="1">
    <location>
        <position position="49"/>
    </location>
    <ligand>
        <name>Mg(2+)</name>
        <dbReference type="ChEBI" id="CHEBI:18420"/>
        <label>1</label>
    </ligand>
</feature>
<feature type="binding site" evidence="1">
    <location>
        <position position="34"/>
    </location>
    <ligand>
        <name>Mg(2+)</name>
        <dbReference type="ChEBI" id="CHEBI:18420"/>
        <label>4</label>
    </ligand>
</feature>
<feature type="binding site" evidence="1">
    <location>
        <position position="216"/>
    </location>
    <ligand>
        <name>Mg(2+)</name>
        <dbReference type="ChEBI" id="CHEBI:18420"/>
        <label>3</label>
    </ligand>
</feature>
<dbReference type="Proteomes" id="UP000240569">
    <property type="component" value="Unassembled WGS sequence"/>
</dbReference>
<keyword evidence="1" id="KW-0808">Transferase</keyword>
<keyword evidence="1" id="KW-0067">ATP-binding</keyword>
<dbReference type="SUPFAM" id="SSF55326">
    <property type="entry name" value="PurM N-terminal domain-like"/>
    <property type="match status" value="1"/>
</dbReference>
<accession>A0A2R6AIK8</accession>
<feature type="domain" description="PurM-like N-terminal" evidence="2">
    <location>
        <begin position="32"/>
        <end position="139"/>
    </location>
</feature>
<feature type="binding site" evidence="1">
    <location>
        <position position="76"/>
    </location>
    <ligand>
        <name>Mg(2+)</name>
        <dbReference type="ChEBI" id="CHEBI:18420"/>
        <label>4</label>
    </ligand>
</feature>
<proteinExistence type="inferred from homology"/>
<comment type="miscellaneous">
    <text evidence="1">Reaction mechanism of ThiL seems to utilize a direct, inline transfer of the gamma-phosphate of ATP to TMP rather than a phosphorylated enzyme intermediate.</text>
</comment>
<dbReference type="InterPro" id="IPR006283">
    <property type="entry name" value="ThiL-like"/>
</dbReference>
<evidence type="ECO:0000313" key="3">
    <source>
        <dbReference type="EMBL" id="PSN86179.1"/>
    </source>
</evidence>
<dbReference type="PIRSF" id="PIRSF005303">
    <property type="entry name" value="Thiam_monoph_kin"/>
    <property type="match status" value="1"/>
</dbReference>
<dbReference type="EC" id="2.7.4.16" evidence="1"/>
<dbReference type="InterPro" id="IPR036676">
    <property type="entry name" value="PurM-like_C_sf"/>
</dbReference>
<dbReference type="Gene3D" id="3.30.1330.10">
    <property type="entry name" value="PurM-like, N-terminal domain"/>
    <property type="match status" value="1"/>
</dbReference>
<dbReference type="EMBL" id="NEXD01000011">
    <property type="protein sequence ID" value="PSN86179.1"/>
    <property type="molecule type" value="Genomic_DNA"/>
</dbReference>
<comment type="caution">
    <text evidence="3">The sequence shown here is derived from an EMBL/GenBank/DDBJ whole genome shotgun (WGS) entry which is preliminary data.</text>
</comment>
<evidence type="ECO:0000259" key="2">
    <source>
        <dbReference type="Pfam" id="PF00586"/>
    </source>
</evidence>
<feature type="binding site" evidence="1">
    <location>
        <position position="76"/>
    </location>
    <ligand>
        <name>Mg(2+)</name>
        <dbReference type="ChEBI" id="CHEBI:18420"/>
        <label>3</label>
    </ligand>
</feature>
<dbReference type="GO" id="GO:0000287">
    <property type="term" value="F:magnesium ion binding"/>
    <property type="evidence" value="ECO:0007669"/>
    <property type="project" value="UniProtKB-UniRule"/>
</dbReference>
<comment type="caution">
    <text evidence="1">Lacks conserved residue(s) required for the propagation of feature annotation.</text>
</comment>
<dbReference type="SUPFAM" id="SSF56042">
    <property type="entry name" value="PurM C-terminal domain-like"/>
    <property type="match status" value="1"/>
</dbReference>
<dbReference type="InterPro" id="IPR016188">
    <property type="entry name" value="PurM-like_N"/>
</dbReference>
<feature type="binding site" evidence="1">
    <location>
        <position position="76"/>
    </location>
    <ligand>
        <name>Mg(2+)</name>
        <dbReference type="ChEBI" id="CHEBI:18420"/>
        <label>2</label>
    </ligand>
</feature>
<dbReference type="PANTHER" id="PTHR30270">
    <property type="entry name" value="THIAMINE-MONOPHOSPHATE KINASE"/>
    <property type="match status" value="1"/>
</dbReference>
<dbReference type="UniPathway" id="UPA00060">
    <property type="reaction ID" value="UER00142"/>
</dbReference>
<feature type="binding site" evidence="1">
    <location>
        <begin position="123"/>
        <end position="124"/>
    </location>
    <ligand>
        <name>ATP</name>
        <dbReference type="ChEBI" id="CHEBI:30616"/>
    </ligand>
</feature>
<feature type="binding site" evidence="1">
    <location>
        <position position="148"/>
    </location>
    <ligand>
        <name>ATP</name>
        <dbReference type="ChEBI" id="CHEBI:30616"/>
    </ligand>
</feature>
<feature type="binding site" evidence="1">
    <location>
        <position position="263"/>
    </location>
    <ligand>
        <name>substrate</name>
    </ligand>
</feature>
<keyword evidence="1" id="KW-0784">Thiamine biosynthesis</keyword>
<feature type="binding site" evidence="1">
    <location>
        <position position="318"/>
    </location>
    <ligand>
        <name>substrate</name>
    </ligand>
</feature>
<dbReference type="AlphaFoldDB" id="A0A2R6AIK8"/>
<comment type="catalytic activity">
    <reaction evidence="1">
        <text>thiamine phosphate + ATP = thiamine diphosphate + ADP</text>
        <dbReference type="Rhea" id="RHEA:15913"/>
        <dbReference type="ChEBI" id="CHEBI:30616"/>
        <dbReference type="ChEBI" id="CHEBI:37575"/>
        <dbReference type="ChEBI" id="CHEBI:58937"/>
        <dbReference type="ChEBI" id="CHEBI:456216"/>
        <dbReference type="EC" id="2.7.4.16"/>
    </reaction>
</comment>